<dbReference type="Gene3D" id="3.40.630.30">
    <property type="match status" value="1"/>
</dbReference>
<dbReference type="Proteomes" id="UP000235786">
    <property type="component" value="Unassembled WGS sequence"/>
</dbReference>
<keyword evidence="3" id="KW-1185">Reference proteome</keyword>
<dbReference type="AlphaFoldDB" id="A0A2J6QX81"/>
<proteinExistence type="predicted"/>
<dbReference type="GO" id="GO:0016747">
    <property type="term" value="F:acyltransferase activity, transferring groups other than amino-acyl groups"/>
    <property type="evidence" value="ECO:0007669"/>
    <property type="project" value="InterPro"/>
</dbReference>
<reference evidence="2 3" key="1">
    <citation type="submission" date="2016-04" db="EMBL/GenBank/DDBJ databases">
        <title>A degradative enzymes factory behind the ericoid mycorrhizal symbiosis.</title>
        <authorList>
            <consortium name="DOE Joint Genome Institute"/>
            <person name="Martino E."/>
            <person name="Morin E."/>
            <person name="Grelet G."/>
            <person name="Kuo A."/>
            <person name="Kohler A."/>
            <person name="Daghino S."/>
            <person name="Barry K."/>
            <person name="Choi C."/>
            <person name="Cichocki N."/>
            <person name="Clum A."/>
            <person name="Copeland A."/>
            <person name="Hainaut M."/>
            <person name="Haridas S."/>
            <person name="Labutti K."/>
            <person name="Lindquist E."/>
            <person name="Lipzen A."/>
            <person name="Khouja H.-R."/>
            <person name="Murat C."/>
            <person name="Ohm R."/>
            <person name="Olson A."/>
            <person name="Spatafora J."/>
            <person name="Veneault-Fourrey C."/>
            <person name="Henrissat B."/>
            <person name="Grigoriev I."/>
            <person name="Martin F."/>
            <person name="Perotto S."/>
        </authorList>
    </citation>
    <scope>NUCLEOTIDE SEQUENCE [LARGE SCALE GENOMIC DNA]</scope>
    <source>
        <strain evidence="2 3">F</strain>
    </source>
</reference>
<dbReference type="CDD" id="cd04301">
    <property type="entry name" value="NAT_SF"/>
    <property type="match status" value="1"/>
</dbReference>
<dbReference type="PANTHER" id="PTHR42791:SF2">
    <property type="entry name" value="N-ACETYLTRANSFERASE DOMAIN-CONTAINING PROTEIN"/>
    <property type="match status" value="1"/>
</dbReference>
<dbReference type="EMBL" id="KZ613965">
    <property type="protein sequence ID" value="PMD30864.1"/>
    <property type="molecule type" value="Genomic_DNA"/>
</dbReference>
<dbReference type="InterPro" id="IPR016181">
    <property type="entry name" value="Acyl_CoA_acyltransferase"/>
</dbReference>
<evidence type="ECO:0000313" key="2">
    <source>
        <dbReference type="EMBL" id="PMD30864.1"/>
    </source>
</evidence>
<gene>
    <name evidence="2" type="ORF">L207DRAFT_519970</name>
</gene>
<accession>A0A2J6QX81</accession>
<evidence type="ECO:0000313" key="3">
    <source>
        <dbReference type="Proteomes" id="UP000235786"/>
    </source>
</evidence>
<dbReference type="OrthoDB" id="10017208at2759"/>
<protein>
    <recommendedName>
        <fullName evidence="1">N-acetyltransferase domain-containing protein</fullName>
    </recommendedName>
</protein>
<dbReference type="PANTHER" id="PTHR42791">
    <property type="entry name" value="GNAT FAMILY ACETYLTRANSFERASE"/>
    <property type="match status" value="1"/>
</dbReference>
<feature type="domain" description="N-acetyltransferase" evidence="1">
    <location>
        <begin position="86"/>
        <end position="236"/>
    </location>
</feature>
<sequence length="236" mass="26890">MATPSPSASDFLLLPLSFPNDAPNIAHLHYQTMLSTLPPSTPAPPEESFNTATLPLIFSRFSHPNPIAYKLVPSPPTSPEKIIGYIYFTPPSSPDTRTIEERQKELRGEVAKSTSPTDKELLFHLKWENAELKEKYFGPGYKERFWELESLVVDGGFQRRGLGSWLVREGMKEVERRVGEDEGKEGRKVEGVVLVANPAGRRTYERAGFEYLGGRPVRTVEMRDDHMHLWFWKRFG</sequence>
<evidence type="ECO:0000259" key="1">
    <source>
        <dbReference type="PROSITE" id="PS51186"/>
    </source>
</evidence>
<dbReference type="Pfam" id="PF00583">
    <property type="entry name" value="Acetyltransf_1"/>
    <property type="match status" value="1"/>
</dbReference>
<dbReference type="SUPFAM" id="SSF55729">
    <property type="entry name" value="Acyl-CoA N-acyltransferases (Nat)"/>
    <property type="match status" value="1"/>
</dbReference>
<name>A0A2J6QX81_HYAVF</name>
<dbReference type="InterPro" id="IPR000182">
    <property type="entry name" value="GNAT_dom"/>
</dbReference>
<dbReference type="PROSITE" id="PS51186">
    <property type="entry name" value="GNAT"/>
    <property type="match status" value="1"/>
</dbReference>
<dbReference type="InterPro" id="IPR052523">
    <property type="entry name" value="Trichothecene_AcTrans"/>
</dbReference>
<organism evidence="2 3">
    <name type="scientific">Hyaloscypha variabilis (strain UAMH 11265 / GT02V1 / F)</name>
    <name type="common">Meliniomyces variabilis</name>
    <dbReference type="NCBI Taxonomy" id="1149755"/>
    <lineage>
        <taxon>Eukaryota</taxon>
        <taxon>Fungi</taxon>
        <taxon>Dikarya</taxon>
        <taxon>Ascomycota</taxon>
        <taxon>Pezizomycotina</taxon>
        <taxon>Leotiomycetes</taxon>
        <taxon>Helotiales</taxon>
        <taxon>Hyaloscyphaceae</taxon>
        <taxon>Hyaloscypha</taxon>
        <taxon>Hyaloscypha variabilis</taxon>
    </lineage>
</organism>